<dbReference type="Gene3D" id="3.40.50.2300">
    <property type="match status" value="2"/>
</dbReference>
<dbReference type="InterPro" id="IPR000843">
    <property type="entry name" value="HTH_LacI"/>
</dbReference>
<dbReference type="Pfam" id="PF13407">
    <property type="entry name" value="Peripla_BP_4"/>
    <property type="match status" value="1"/>
</dbReference>
<dbReference type="Proteomes" id="UP000245293">
    <property type="component" value="Unassembled WGS sequence"/>
</dbReference>
<dbReference type="PROSITE" id="PS50943">
    <property type="entry name" value="HTH_CROC1"/>
    <property type="match status" value="1"/>
</dbReference>
<dbReference type="SUPFAM" id="SSF47413">
    <property type="entry name" value="lambda repressor-like DNA-binding domains"/>
    <property type="match status" value="1"/>
</dbReference>
<gene>
    <name evidence="6" type="ORF">DFK10_09385</name>
</gene>
<keyword evidence="2" id="KW-0238">DNA-binding</keyword>
<protein>
    <submittedName>
        <fullName evidence="6">LacI family transcriptional regulator</fullName>
    </submittedName>
</protein>
<name>A0A2V1P570_9RHOB</name>
<evidence type="ECO:0000313" key="6">
    <source>
        <dbReference type="EMBL" id="PWG16970.1"/>
    </source>
</evidence>
<dbReference type="RefSeq" id="WP_109388764.1">
    <property type="nucleotide sequence ID" value="NZ_QETF01000008.1"/>
</dbReference>
<dbReference type="InterPro" id="IPR025997">
    <property type="entry name" value="SBP_2_dom"/>
</dbReference>
<dbReference type="Gene3D" id="1.10.260.40">
    <property type="entry name" value="lambda repressor-like DNA-binding domains"/>
    <property type="match status" value="1"/>
</dbReference>
<dbReference type="InterPro" id="IPR028082">
    <property type="entry name" value="Peripla_BP_I"/>
</dbReference>
<dbReference type="GO" id="GO:0003700">
    <property type="term" value="F:DNA-binding transcription factor activity"/>
    <property type="evidence" value="ECO:0007669"/>
    <property type="project" value="TreeGrafter"/>
</dbReference>
<dbReference type="AlphaFoldDB" id="A0A2V1P570"/>
<feature type="domain" description="HTH cro/C1-type" evidence="5">
    <location>
        <begin position="6"/>
        <end position="42"/>
    </location>
</feature>
<dbReference type="EMBL" id="QETF01000008">
    <property type="protein sequence ID" value="PWG16970.1"/>
    <property type="molecule type" value="Genomic_DNA"/>
</dbReference>
<sequence length="343" mass="37343">MSKRPTIKDLAREAGVGVATVDRVLHGRANVSPATVQRVAEAAERIGYHAAGLIPEHRTRRDRQLRLGFVLHKHGQEFYRSFAAEIDRAAKAVPGYDLRIKIEACASQSPEDFAQAFTRAAESADAVAGPAINHAIVDRCIAEIAAGGTPCFALLNDFARDVRLGYFGLDNMQVGRIAGWMIATRMGQQGKAAVFVGGNRWHGHVLRETGFRSYLREYAPGIEVLDTIVNLETRQVTYEATLDLLDRHPDLGAIFVAGGGMEGAIRALREMRPPGKVALVVPELTEDTRRALTDRYAVMAIGTPLGPLCRDLIAAMITAAETGRIPGPDRVFLQPQIYVPEAV</sequence>
<keyword evidence="3" id="KW-0804">Transcription</keyword>
<evidence type="ECO:0000256" key="1">
    <source>
        <dbReference type="ARBA" id="ARBA00023015"/>
    </source>
</evidence>
<dbReference type="CDD" id="cd01392">
    <property type="entry name" value="HTH_LacI"/>
    <property type="match status" value="1"/>
</dbReference>
<dbReference type="PROSITE" id="PS00356">
    <property type="entry name" value="HTH_LACI_1"/>
    <property type="match status" value="1"/>
</dbReference>
<dbReference type="SMART" id="SM00354">
    <property type="entry name" value="HTH_LACI"/>
    <property type="match status" value="1"/>
</dbReference>
<evidence type="ECO:0000256" key="3">
    <source>
        <dbReference type="ARBA" id="ARBA00023163"/>
    </source>
</evidence>
<evidence type="ECO:0000313" key="7">
    <source>
        <dbReference type="Proteomes" id="UP000245293"/>
    </source>
</evidence>
<feature type="domain" description="HTH lacI-type" evidence="4">
    <location>
        <begin position="5"/>
        <end position="64"/>
    </location>
</feature>
<dbReference type="PROSITE" id="PS50932">
    <property type="entry name" value="HTH_LACI_2"/>
    <property type="match status" value="1"/>
</dbReference>
<accession>A0A2V1P570</accession>
<keyword evidence="1" id="KW-0805">Transcription regulation</keyword>
<keyword evidence="7" id="KW-1185">Reference proteome</keyword>
<dbReference type="PANTHER" id="PTHR30146">
    <property type="entry name" value="LACI-RELATED TRANSCRIPTIONAL REPRESSOR"/>
    <property type="match status" value="1"/>
</dbReference>
<evidence type="ECO:0000259" key="5">
    <source>
        <dbReference type="PROSITE" id="PS50943"/>
    </source>
</evidence>
<organism evidence="6 7">
    <name type="scientific">Salibaculum griseiflavum</name>
    <dbReference type="NCBI Taxonomy" id="1914409"/>
    <lineage>
        <taxon>Bacteria</taxon>
        <taxon>Pseudomonadati</taxon>
        <taxon>Pseudomonadota</taxon>
        <taxon>Alphaproteobacteria</taxon>
        <taxon>Rhodobacterales</taxon>
        <taxon>Roseobacteraceae</taxon>
        <taxon>Salibaculum</taxon>
    </lineage>
</organism>
<dbReference type="Pfam" id="PF00356">
    <property type="entry name" value="LacI"/>
    <property type="match status" value="1"/>
</dbReference>
<comment type="caution">
    <text evidence="6">The sequence shown here is derived from an EMBL/GenBank/DDBJ whole genome shotgun (WGS) entry which is preliminary data.</text>
</comment>
<dbReference type="GO" id="GO:0000976">
    <property type="term" value="F:transcription cis-regulatory region binding"/>
    <property type="evidence" value="ECO:0007669"/>
    <property type="project" value="TreeGrafter"/>
</dbReference>
<evidence type="ECO:0000256" key="2">
    <source>
        <dbReference type="ARBA" id="ARBA00023125"/>
    </source>
</evidence>
<dbReference type="InterPro" id="IPR010982">
    <property type="entry name" value="Lambda_DNA-bd_dom_sf"/>
</dbReference>
<proteinExistence type="predicted"/>
<dbReference type="CDD" id="cd06307">
    <property type="entry name" value="PBP1_sugar_binding"/>
    <property type="match status" value="1"/>
</dbReference>
<evidence type="ECO:0000259" key="4">
    <source>
        <dbReference type="PROSITE" id="PS50932"/>
    </source>
</evidence>
<dbReference type="PANTHER" id="PTHR30146:SF152">
    <property type="entry name" value="TRANSCRIPTIONAL REGULATORY PROTEIN"/>
    <property type="match status" value="1"/>
</dbReference>
<dbReference type="InterPro" id="IPR001387">
    <property type="entry name" value="Cro/C1-type_HTH"/>
</dbReference>
<reference evidence="7" key="1">
    <citation type="submission" date="2018-05" db="EMBL/GenBank/DDBJ databases">
        <authorList>
            <person name="Du Z."/>
            <person name="Wang X."/>
        </authorList>
    </citation>
    <scope>NUCLEOTIDE SEQUENCE [LARGE SCALE GENOMIC DNA]</scope>
    <source>
        <strain evidence="7">WDS4C29</strain>
    </source>
</reference>
<dbReference type="OrthoDB" id="9805774at2"/>
<dbReference type="SUPFAM" id="SSF53822">
    <property type="entry name" value="Periplasmic binding protein-like I"/>
    <property type="match status" value="1"/>
</dbReference>